<protein>
    <submittedName>
        <fullName evidence="2">Membrane protein</fullName>
    </submittedName>
</protein>
<dbReference type="RefSeq" id="WP_164995296.1">
    <property type="nucleotide sequence ID" value="NZ_CP049055.1"/>
</dbReference>
<evidence type="ECO:0000256" key="1">
    <source>
        <dbReference type="SAM" id="Phobius"/>
    </source>
</evidence>
<reference evidence="2 3" key="1">
    <citation type="submission" date="2020-02" db="EMBL/GenBank/DDBJ databases">
        <title>Newly sequenced genome of strain CSTR1 showed variability in Candidatus Kuenenia stuttgartiensis genomes.</title>
        <authorList>
            <person name="Ding C."/>
            <person name="Adrian L."/>
        </authorList>
    </citation>
    <scope>NUCLEOTIDE SEQUENCE [LARGE SCALE GENOMIC DNA]</scope>
    <source>
        <strain evidence="2 3">CSTR1</strain>
    </source>
</reference>
<evidence type="ECO:0000313" key="3">
    <source>
        <dbReference type="Proteomes" id="UP000501926"/>
    </source>
</evidence>
<name>A0A6G7GTV5_KUEST</name>
<gene>
    <name evidence="2" type="ORF">KsCSTR_36270</name>
</gene>
<accession>A0A6G7GTV5</accession>
<keyword evidence="1" id="KW-1133">Transmembrane helix</keyword>
<dbReference type="AlphaFoldDB" id="A0A6G7GTV5"/>
<keyword evidence="1" id="KW-0812">Transmembrane</keyword>
<feature type="transmembrane region" description="Helical" evidence="1">
    <location>
        <begin position="57"/>
        <end position="77"/>
    </location>
</feature>
<proteinExistence type="predicted"/>
<dbReference type="Proteomes" id="UP000501926">
    <property type="component" value="Chromosome"/>
</dbReference>
<feature type="transmembrane region" description="Helical" evidence="1">
    <location>
        <begin position="148"/>
        <end position="167"/>
    </location>
</feature>
<dbReference type="EMBL" id="CP049055">
    <property type="protein sequence ID" value="QII13006.1"/>
    <property type="molecule type" value="Genomic_DNA"/>
</dbReference>
<sequence>MNNHYPETLLEAYRQYFESKHHYDNLSWTIAAVVIVFVGVLLPVIPKIDVDHEALTIFTKVLAAGVDWSMLLLWYRIYERNRFWGEVCNETARDIEKLLMIDGPAHAFMKGDVDNKVALKNTDISGAAYSGKEALPEVCSAGSIHKSIYVVMWVLAFALLAAGFIGYEI</sequence>
<evidence type="ECO:0000313" key="2">
    <source>
        <dbReference type="EMBL" id="QII13006.1"/>
    </source>
</evidence>
<keyword evidence="1" id="KW-0472">Membrane</keyword>
<organism evidence="2 3">
    <name type="scientific">Kuenenia stuttgartiensis</name>
    <dbReference type="NCBI Taxonomy" id="174633"/>
    <lineage>
        <taxon>Bacteria</taxon>
        <taxon>Pseudomonadati</taxon>
        <taxon>Planctomycetota</taxon>
        <taxon>Candidatus Brocadiia</taxon>
        <taxon>Candidatus Brocadiales</taxon>
        <taxon>Candidatus Brocadiaceae</taxon>
        <taxon>Candidatus Kuenenia</taxon>
    </lineage>
</organism>
<feature type="transmembrane region" description="Helical" evidence="1">
    <location>
        <begin position="26"/>
        <end position="45"/>
    </location>
</feature>